<organism evidence="2 3">
    <name type="scientific">Paenibacillus foliorum</name>
    <dbReference type="NCBI Taxonomy" id="2654974"/>
    <lineage>
        <taxon>Bacteria</taxon>
        <taxon>Bacillati</taxon>
        <taxon>Bacillota</taxon>
        <taxon>Bacilli</taxon>
        <taxon>Bacillales</taxon>
        <taxon>Paenibacillaceae</taxon>
        <taxon>Paenibacillus</taxon>
    </lineage>
</organism>
<dbReference type="Pfam" id="PF03009">
    <property type="entry name" value="GDPD"/>
    <property type="match status" value="1"/>
</dbReference>
<sequence length="251" mass="27953">MGTNQTLVIAHRGAKGEAPENTLGAFRLGLEQGCDAIELDIHLTKDDEIIVIHDSTLDRTTDMTGSIYDMTLEEIKKADAGRWFNEKYEGERIPTLEEVFDLVPADVMINVEIKHSTQGILEPLLLELMKRKDRMHNVVVSAFDYRNLLCLKQLAPETKVGLLYDVNNGSNSALIDSFEAAVYSLHPNYKGIDKEKVSDAIALGLQVYPWTINDESDMAQAIDYGVSGIITDYPGRLRDLLQLAIRTGVAE</sequence>
<dbReference type="GO" id="GO:0008081">
    <property type="term" value="F:phosphoric diester hydrolase activity"/>
    <property type="evidence" value="ECO:0007669"/>
    <property type="project" value="InterPro"/>
</dbReference>
<dbReference type="InterPro" id="IPR030395">
    <property type="entry name" value="GP_PDE_dom"/>
</dbReference>
<dbReference type="Gene3D" id="3.20.20.190">
    <property type="entry name" value="Phosphatidylinositol (PI) phosphodiesterase"/>
    <property type="match status" value="1"/>
</dbReference>
<name>A0A972GV76_9BACL</name>
<dbReference type="CDD" id="cd08563">
    <property type="entry name" value="GDPD_TtGDE_like"/>
    <property type="match status" value="1"/>
</dbReference>
<proteinExistence type="predicted"/>
<accession>A0A972GV76</accession>
<evidence type="ECO:0000313" key="2">
    <source>
        <dbReference type="EMBL" id="NOU94818.1"/>
    </source>
</evidence>
<dbReference type="PROSITE" id="PS50007">
    <property type="entry name" value="PIPLC_X_DOMAIN"/>
    <property type="match status" value="1"/>
</dbReference>
<dbReference type="PANTHER" id="PTHR46211">
    <property type="entry name" value="GLYCEROPHOSPHORYL DIESTER PHOSPHODIESTERASE"/>
    <property type="match status" value="1"/>
</dbReference>
<dbReference type="SUPFAM" id="SSF51695">
    <property type="entry name" value="PLC-like phosphodiesterases"/>
    <property type="match status" value="1"/>
</dbReference>
<evidence type="ECO:0000259" key="1">
    <source>
        <dbReference type="PROSITE" id="PS51704"/>
    </source>
</evidence>
<dbReference type="AlphaFoldDB" id="A0A972GV76"/>
<dbReference type="InterPro" id="IPR017946">
    <property type="entry name" value="PLC-like_Pdiesterase_TIM-brl"/>
</dbReference>
<evidence type="ECO:0000313" key="3">
    <source>
        <dbReference type="Proteomes" id="UP000641588"/>
    </source>
</evidence>
<gene>
    <name evidence="2" type="ORF">GC093_16550</name>
</gene>
<dbReference type="PROSITE" id="PS51704">
    <property type="entry name" value="GP_PDE"/>
    <property type="match status" value="1"/>
</dbReference>
<keyword evidence="3" id="KW-1185">Reference proteome</keyword>
<protein>
    <submittedName>
        <fullName evidence="2">Glycerophosphodiester phosphodiesterase</fullName>
    </submittedName>
</protein>
<dbReference type="Proteomes" id="UP000641588">
    <property type="component" value="Unassembled WGS sequence"/>
</dbReference>
<reference evidence="2" key="1">
    <citation type="submission" date="2019-10" db="EMBL/GenBank/DDBJ databases">
        <title>Description of Paenibacillus glebae sp. nov.</title>
        <authorList>
            <person name="Carlier A."/>
            <person name="Qi S."/>
        </authorList>
    </citation>
    <scope>NUCLEOTIDE SEQUENCE</scope>
    <source>
        <strain evidence="2">LMG 31456</strain>
    </source>
</reference>
<feature type="domain" description="GP-PDE" evidence="1">
    <location>
        <begin position="6"/>
        <end position="241"/>
    </location>
</feature>
<dbReference type="PANTHER" id="PTHR46211:SF14">
    <property type="entry name" value="GLYCEROPHOSPHODIESTER PHOSPHODIESTERASE"/>
    <property type="match status" value="1"/>
</dbReference>
<comment type="caution">
    <text evidence="2">The sequence shown here is derived from an EMBL/GenBank/DDBJ whole genome shotgun (WGS) entry which is preliminary data.</text>
</comment>
<dbReference type="GO" id="GO:0006629">
    <property type="term" value="P:lipid metabolic process"/>
    <property type="evidence" value="ECO:0007669"/>
    <property type="project" value="InterPro"/>
</dbReference>
<dbReference type="RefSeq" id="WP_171653033.1">
    <property type="nucleotide sequence ID" value="NZ_WHOD01000065.1"/>
</dbReference>
<dbReference type="EMBL" id="WHOD01000065">
    <property type="protein sequence ID" value="NOU94818.1"/>
    <property type="molecule type" value="Genomic_DNA"/>
</dbReference>